<feature type="transmembrane region" description="Helical" evidence="2">
    <location>
        <begin position="132"/>
        <end position="150"/>
    </location>
</feature>
<evidence type="ECO:0000313" key="4">
    <source>
        <dbReference type="EMBL" id="GBC60099.1"/>
    </source>
</evidence>
<dbReference type="PROSITE" id="PS50293">
    <property type="entry name" value="TPR_REGION"/>
    <property type="match status" value="1"/>
</dbReference>
<dbReference type="Proteomes" id="UP000288096">
    <property type="component" value="Unassembled WGS sequence"/>
</dbReference>
<dbReference type="PROSITE" id="PS50005">
    <property type="entry name" value="TPR"/>
    <property type="match status" value="1"/>
</dbReference>
<feature type="repeat" description="TPR" evidence="1">
    <location>
        <begin position="59"/>
        <end position="92"/>
    </location>
</feature>
<feature type="transmembrane region" description="Helical" evidence="2">
    <location>
        <begin position="162"/>
        <end position="182"/>
    </location>
</feature>
<feature type="chain" id="PRO_5019321517" evidence="3">
    <location>
        <begin position="23"/>
        <end position="249"/>
    </location>
</feature>
<sequence length="249" mass="28054">MKIRKIIFCALLFAFWGTAARADETTQAFLDGVRYYKAGEFSSAATAFGRVADAGVRNGKLFYNLGNAFLKNGDLGHALLWYERALRLRPDDPDLKFNYAYARSLTKDAGGGKAGPIVRILFFWRYLLSPDTIRWIAIGLNLIFWGIAAVRLVQRKKVLKAYGAVCLTLALIFTLTACYNDYERTHFRAGVILSEKAPVRSGLSEDATELFVLHAGSRVRIDREKGDFFRIYFSEGKIGWVEKDRIGVI</sequence>
<keyword evidence="5" id="KW-1185">Reference proteome</keyword>
<keyword evidence="1" id="KW-0802">TPR repeat</keyword>
<feature type="signal peptide" evidence="3">
    <location>
        <begin position="1"/>
        <end position="22"/>
    </location>
</feature>
<dbReference type="OrthoDB" id="5240474at2"/>
<evidence type="ECO:0000256" key="3">
    <source>
        <dbReference type="SAM" id="SignalP"/>
    </source>
</evidence>
<dbReference type="Pfam" id="PF13432">
    <property type="entry name" value="TPR_16"/>
    <property type="match status" value="1"/>
</dbReference>
<dbReference type="Gene3D" id="1.25.40.10">
    <property type="entry name" value="Tetratricopeptide repeat domain"/>
    <property type="match status" value="1"/>
</dbReference>
<organism evidence="4 5">
    <name type="scientific">Desulfonema ishimotonii</name>
    <dbReference type="NCBI Taxonomy" id="45657"/>
    <lineage>
        <taxon>Bacteria</taxon>
        <taxon>Pseudomonadati</taxon>
        <taxon>Thermodesulfobacteriota</taxon>
        <taxon>Desulfobacteria</taxon>
        <taxon>Desulfobacterales</taxon>
        <taxon>Desulfococcaceae</taxon>
        <taxon>Desulfonema</taxon>
    </lineage>
</organism>
<dbReference type="InterPro" id="IPR011990">
    <property type="entry name" value="TPR-like_helical_dom_sf"/>
</dbReference>
<dbReference type="EMBL" id="BEXT01000001">
    <property type="protein sequence ID" value="GBC60099.1"/>
    <property type="molecule type" value="Genomic_DNA"/>
</dbReference>
<accession>A0A401FT01</accession>
<evidence type="ECO:0000256" key="1">
    <source>
        <dbReference type="PROSITE-ProRule" id="PRU00339"/>
    </source>
</evidence>
<reference evidence="5" key="1">
    <citation type="submission" date="2017-11" db="EMBL/GenBank/DDBJ databases">
        <authorList>
            <person name="Watanabe M."/>
            <person name="Kojima H."/>
        </authorList>
    </citation>
    <scope>NUCLEOTIDE SEQUENCE [LARGE SCALE GENOMIC DNA]</scope>
    <source>
        <strain evidence="5">Tokyo 01</strain>
    </source>
</reference>
<reference evidence="5" key="2">
    <citation type="submission" date="2019-01" db="EMBL/GenBank/DDBJ databases">
        <title>Genome sequence of Desulfonema ishimotonii strain Tokyo 01.</title>
        <authorList>
            <person name="Fukui M."/>
        </authorList>
    </citation>
    <scope>NUCLEOTIDE SEQUENCE [LARGE SCALE GENOMIC DNA]</scope>
    <source>
        <strain evidence="5">Tokyo 01</strain>
    </source>
</reference>
<name>A0A401FT01_9BACT</name>
<gene>
    <name evidence="4" type="ORF">DENIS_1043</name>
</gene>
<dbReference type="AlphaFoldDB" id="A0A401FT01"/>
<proteinExistence type="predicted"/>
<dbReference type="InterPro" id="IPR019734">
    <property type="entry name" value="TPR_rpt"/>
</dbReference>
<dbReference type="Gene3D" id="2.30.30.40">
    <property type="entry name" value="SH3 Domains"/>
    <property type="match status" value="1"/>
</dbReference>
<protein>
    <submittedName>
        <fullName evidence="4">Uncharacterized protein</fullName>
    </submittedName>
</protein>
<dbReference type="SMART" id="SM00028">
    <property type="entry name" value="TPR"/>
    <property type="match status" value="1"/>
</dbReference>
<comment type="caution">
    <text evidence="4">The sequence shown here is derived from an EMBL/GenBank/DDBJ whole genome shotgun (WGS) entry which is preliminary data.</text>
</comment>
<keyword evidence="3" id="KW-0732">Signal</keyword>
<evidence type="ECO:0000256" key="2">
    <source>
        <dbReference type="SAM" id="Phobius"/>
    </source>
</evidence>
<dbReference type="RefSeq" id="WP_124327551.1">
    <property type="nucleotide sequence ID" value="NZ_BEXT01000001.1"/>
</dbReference>
<dbReference type="SUPFAM" id="SSF48452">
    <property type="entry name" value="TPR-like"/>
    <property type="match status" value="1"/>
</dbReference>
<keyword evidence="2" id="KW-1133">Transmembrane helix</keyword>
<keyword evidence="2" id="KW-0812">Transmembrane</keyword>
<evidence type="ECO:0000313" key="5">
    <source>
        <dbReference type="Proteomes" id="UP000288096"/>
    </source>
</evidence>
<keyword evidence="2" id="KW-0472">Membrane</keyword>